<gene>
    <name evidence="13" type="ORF">soil367_01250</name>
</gene>
<dbReference type="Proteomes" id="UP000298049">
    <property type="component" value="Chromosome"/>
</dbReference>
<feature type="transmembrane region" description="Helical" evidence="10">
    <location>
        <begin position="20"/>
        <end position="39"/>
    </location>
</feature>
<dbReference type="PANTHER" id="PTHR32089">
    <property type="entry name" value="METHYL-ACCEPTING CHEMOTAXIS PROTEIN MCPB"/>
    <property type="match status" value="1"/>
</dbReference>
<dbReference type="Pfam" id="PF00015">
    <property type="entry name" value="MCPsignal"/>
    <property type="match status" value="1"/>
</dbReference>
<comment type="subcellular location">
    <subcellularLocation>
        <location evidence="1">Membrane</location>
        <topology evidence="1">Multi-pass membrane protein</topology>
    </subcellularLocation>
</comment>
<organism evidence="13 14">
    <name type="scientific">Hydrocarboniclastica marina</name>
    <dbReference type="NCBI Taxonomy" id="2259620"/>
    <lineage>
        <taxon>Bacteria</taxon>
        <taxon>Pseudomonadati</taxon>
        <taxon>Pseudomonadota</taxon>
        <taxon>Gammaproteobacteria</taxon>
        <taxon>Alteromonadales</taxon>
        <taxon>Alteromonadaceae</taxon>
        <taxon>Hydrocarboniclastica</taxon>
    </lineage>
</organism>
<feature type="transmembrane region" description="Helical" evidence="10">
    <location>
        <begin position="301"/>
        <end position="326"/>
    </location>
</feature>
<evidence type="ECO:0000313" key="14">
    <source>
        <dbReference type="Proteomes" id="UP000298049"/>
    </source>
</evidence>
<keyword evidence="14" id="KW-1185">Reference proteome</keyword>
<dbReference type="FunFam" id="1.10.287.950:FF:000001">
    <property type="entry name" value="Methyl-accepting chemotaxis sensory transducer"/>
    <property type="match status" value="1"/>
</dbReference>
<feature type="coiled-coil region" evidence="8">
    <location>
        <begin position="326"/>
        <end position="353"/>
    </location>
</feature>
<dbReference type="GO" id="GO:0016020">
    <property type="term" value="C:membrane"/>
    <property type="evidence" value="ECO:0007669"/>
    <property type="project" value="UniProtKB-SubCell"/>
</dbReference>
<evidence type="ECO:0000256" key="6">
    <source>
        <dbReference type="ARBA" id="ARBA00029447"/>
    </source>
</evidence>
<dbReference type="SUPFAM" id="SSF58104">
    <property type="entry name" value="Methyl-accepting chemotaxis protein (MCP) signaling domain"/>
    <property type="match status" value="1"/>
</dbReference>
<evidence type="ECO:0000259" key="11">
    <source>
        <dbReference type="PROSITE" id="PS50111"/>
    </source>
</evidence>
<dbReference type="PROSITE" id="PS50885">
    <property type="entry name" value="HAMP"/>
    <property type="match status" value="1"/>
</dbReference>
<dbReference type="RefSeq" id="WP_136546141.1">
    <property type="nucleotide sequence ID" value="NZ_CP031093.1"/>
</dbReference>
<evidence type="ECO:0000256" key="5">
    <source>
        <dbReference type="ARBA" id="ARBA00023224"/>
    </source>
</evidence>
<evidence type="ECO:0000313" key="13">
    <source>
        <dbReference type="EMBL" id="QCF24689.1"/>
    </source>
</evidence>
<evidence type="ECO:0000256" key="1">
    <source>
        <dbReference type="ARBA" id="ARBA00004141"/>
    </source>
</evidence>
<evidence type="ECO:0000256" key="9">
    <source>
        <dbReference type="SAM" id="MobiDB-lite"/>
    </source>
</evidence>
<dbReference type="KEGG" id="hmi:soil367_01250"/>
<dbReference type="CDD" id="cd11386">
    <property type="entry name" value="MCP_signal"/>
    <property type="match status" value="1"/>
</dbReference>
<dbReference type="InterPro" id="IPR029095">
    <property type="entry name" value="NarX-like_N"/>
</dbReference>
<dbReference type="InterPro" id="IPR004089">
    <property type="entry name" value="MCPsignal_dom"/>
</dbReference>
<dbReference type="OrthoDB" id="9177152at2"/>
<dbReference type="SMART" id="SM00283">
    <property type="entry name" value="MA"/>
    <property type="match status" value="1"/>
</dbReference>
<keyword evidence="5 7" id="KW-0807">Transducer</keyword>
<dbReference type="AlphaFoldDB" id="A0A4P7XCV1"/>
<dbReference type="PRINTS" id="PR00260">
    <property type="entry name" value="CHEMTRNSDUCR"/>
</dbReference>
<dbReference type="GO" id="GO:0004888">
    <property type="term" value="F:transmembrane signaling receptor activity"/>
    <property type="evidence" value="ECO:0007669"/>
    <property type="project" value="InterPro"/>
</dbReference>
<accession>A0A4P7XCV1</accession>
<dbReference type="Gene3D" id="1.10.287.950">
    <property type="entry name" value="Methyl-accepting chemotaxis protein"/>
    <property type="match status" value="1"/>
</dbReference>
<feature type="domain" description="HAMP" evidence="12">
    <location>
        <begin position="344"/>
        <end position="392"/>
    </location>
</feature>
<keyword evidence="4 10" id="KW-0472">Membrane</keyword>
<dbReference type="Pfam" id="PF13675">
    <property type="entry name" value="PilJ"/>
    <property type="match status" value="1"/>
</dbReference>
<keyword evidence="8" id="KW-0175">Coiled coil</keyword>
<evidence type="ECO:0000256" key="4">
    <source>
        <dbReference type="ARBA" id="ARBA00023136"/>
    </source>
</evidence>
<evidence type="ECO:0000256" key="7">
    <source>
        <dbReference type="PROSITE-ProRule" id="PRU00284"/>
    </source>
</evidence>
<evidence type="ECO:0000256" key="2">
    <source>
        <dbReference type="ARBA" id="ARBA00022692"/>
    </source>
</evidence>
<keyword evidence="3 10" id="KW-1133">Transmembrane helix</keyword>
<comment type="similarity">
    <text evidence="6">Belongs to the methyl-accepting chemotaxis (MCP) protein family.</text>
</comment>
<dbReference type="InterPro" id="IPR003660">
    <property type="entry name" value="HAMP_dom"/>
</dbReference>
<reference evidence="13 14" key="1">
    <citation type="submission" date="2018-07" db="EMBL/GenBank/DDBJ databases">
        <title>Marsedoiliclastica nanhaica gen. nov. sp. nov., a novel marine hydrocarbonoclastic bacterium isolated from an in-situ enriched hydrocarbon-degrading consortium in deep-sea sediment.</title>
        <authorList>
            <person name="Dong C."/>
            <person name="Ma T."/>
            <person name="Liu R."/>
            <person name="Shao Z."/>
        </authorList>
    </citation>
    <scope>NUCLEOTIDE SEQUENCE [LARGE SCALE GENOMIC DNA]</scope>
    <source>
        <strain evidence="14">soil36-7</strain>
    </source>
</reference>
<dbReference type="GO" id="GO:0006935">
    <property type="term" value="P:chemotaxis"/>
    <property type="evidence" value="ECO:0007669"/>
    <property type="project" value="InterPro"/>
</dbReference>
<feature type="compositionally biased region" description="Acidic residues" evidence="9">
    <location>
        <begin position="672"/>
        <end position="688"/>
    </location>
</feature>
<feature type="region of interest" description="Disordered" evidence="9">
    <location>
        <begin position="667"/>
        <end position="694"/>
    </location>
</feature>
<evidence type="ECO:0000256" key="3">
    <source>
        <dbReference type="ARBA" id="ARBA00022989"/>
    </source>
</evidence>
<feature type="domain" description="Methyl-accepting transducer" evidence="11">
    <location>
        <begin position="397"/>
        <end position="633"/>
    </location>
</feature>
<evidence type="ECO:0000259" key="12">
    <source>
        <dbReference type="PROSITE" id="PS50885"/>
    </source>
</evidence>
<dbReference type="InterPro" id="IPR004090">
    <property type="entry name" value="Chemotax_Me-accpt_rcpt"/>
</dbReference>
<dbReference type="EMBL" id="CP031093">
    <property type="protein sequence ID" value="QCF24689.1"/>
    <property type="molecule type" value="Genomic_DNA"/>
</dbReference>
<protein>
    <submittedName>
        <fullName evidence="13">Chemotaxis protein</fullName>
    </submittedName>
</protein>
<evidence type="ECO:0000256" key="8">
    <source>
        <dbReference type="SAM" id="Coils"/>
    </source>
</evidence>
<proteinExistence type="inferred from homology"/>
<sequence>MKNRAGKFTSQQGANRAVTALIAVLIGLTIALIAVLFVVNRNSAHEAEYIEYASDLRVLSQEIAKNASEAAGGTETAFDQLARSRNQFDELWGYIQNGNEATGLPPLDAADQTNVDALWTIIRAHADAILSTEEAVLSLNEVGETLNETIPQLQVEYDDIVQILLMNDAPAEQVALAQRQSLLAERIVTSVNDVRSGDEDAVVAADRFGRDAELFGRVLQGQLEGNAAMGISAVDDEDAQFGLEAVAELFAYVSENVDAILAASPDLFRVREAANVIFNQSPELLEETTELTRLIQSDQNLISPTLAIIILIALVINIILIGVALYQAAQKRLTKTQEQNEQNQNAILRLLDELADLADGDLTTEATVTEDFTGAIADSINYAIDQMRALVQAIRDTALRVAASAQETQGTAIHLADASEHQAQEIAGASAAVNEMAVSIDQVSSNASESSAVAERSVAIAKKGAEVVQNTIRGMDNIREQIQETSKRIKRLGESSQEIGDIVSLINDIADQTNILSLNAAIQASMAGDAGRGFAVVADEVQRLAERSSAATKQIEALVKTIQSDTNEAVISMEHTTAEVVRGARLAQDAGVALEEIENVSMNLAELIQNISNAARQQASSAAHISNTMNVIQEITSQTSSGTNATAKSIGTLAEMASELRLSVSGFTLPEGGDEDEHMFDADEDEDEKLPTLS</sequence>
<dbReference type="PROSITE" id="PS50111">
    <property type="entry name" value="CHEMOTAXIS_TRANSDUC_2"/>
    <property type="match status" value="1"/>
</dbReference>
<name>A0A4P7XCV1_9ALTE</name>
<evidence type="ECO:0000256" key="10">
    <source>
        <dbReference type="SAM" id="Phobius"/>
    </source>
</evidence>
<dbReference type="GO" id="GO:0007165">
    <property type="term" value="P:signal transduction"/>
    <property type="evidence" value="ECO:0007669"/>
    <property type="project" value="UniProtKB-KW"/>
</dbReference>
<dbReference type="PANTHER" id="PTHR32089:SF119">
    <property type="entry name" value="METHYL-ACCEPTING CHEMOTAXIS PROTEIN CTPL"/>
    <property type="match status" value="1"/>
</dbReference>
<keyword evidence="2 10" id="KW-0812">Transmembrane</keyword>